<dbReference type="PANTHER" id="PTHR43280:SF32">
    <property type="entry name" value="TRANSCRIPTIONAL REGULATORY PROTEIN"/>
    <property type="match status" value="1"/>
</dbReference>
<keyword evidence="1" id="KW-0805">Transcription regulation</keyword>
<dbReference type="PROSITE" id="PS01124">
    <property type="entry name" value="HTH_ARAC_FAMILY_2"/>
    <property type="match status" value="1"/>
</dbReference>
<keyword evidence="6" id="KW-1185">Reference proteome</keyword>
<dbReference type="Proteomes" id="UP000606600">
    <property type="component" value="Unassembled WGS sequence"/>
</dbReference>
<feature type="domain" description="HTH araC/xylS-type" evidence="4">
    <location>
        <begin position="212"/>
        <end position="310"/>
    </location>
</feature>
<evidence type="ECO:0000313" key="5">
    <source>
        <dbReference type="EMBL" id="MBD1365414.1"/>
    </source>
</evidence>
<dbReference type="InterPro" id="IPR009057">
    <property type="entry name" value="Homeodomain-like_sf"/>
</dbReference>
<evidence type="ECO:0000256" key="2">
    <source>
        <dbReference type="ARBA" id="ARBA00023125"/>
    </source>
</evidence>
<protein>
    <submittedName>
        <fullName evidence="5">Helix-turn-helix domain-containing protein</fullName>
    </submittedName>
</protein>
<keyword evidence="3" id="KW-0804">Transcription</keyword>
<dbReference type="InterPro" id="IPR037923">
    <property type="entry name" value="HTH-like"/>
</dbReference>
<dbReference type="Gene3D" id="1.10.10.60">
    <property type="entry name" value="Homeodomain-like"/>
    <property type="match status" value="1"/>
</dbReference>
<dbReference type="SUPFAM" id="SSF51215">
    <property type="entry name" value="Regulatory protein AraC"/>
    <property type="match status" value="1"/>
</dbReference>
<dbReference type="EMBL" id="JACWMY010000008">
    <property type="protein sequence ID" value="MBD1365414.1"/>
    <property type="molecule type" value="Genomic_DNA"/>
</dbReference>
<evidence type="ECO:0000256" key="3">
    <source>
        <dbReference type="ARBA" id="ARBA00023163"/>
    </source>
</evidence>
<dbReference type="PRINTS" id="PR00032">
    <property type="entry name" value="HTHARAC"/>
</dbReference>
<keyword evidence="2" id="KW-0238">DNA-binding</keyword>
<comment type="caution">
    <text evidence="5">The sequence shown here is derived from an EMBL/GenBank/DDBJ whole genome shotgun (WGS) entry which is preliminary data.</text>
</comment>
<dbReference type="InterPro" id="IPR018060">
    <property type="entry name" value="HTH_AraC"/>
</dbReference>
<dbReference type="SMART" id="SM00342">
    <property type="entry name" value="HTH_ARAC"/>
    <property type="match status" value="1"/>
</dbReference>
<reference evidence="5 6" key="1">
    <citation type="submission" date="2020-09" db="EMBL/GenBank/DDBJ databases">
        <title>Novel species of Mucilaginibacter isolated from a glacier on the Tibetan Plateau.</title>
        <authorList>
            <person name="Liu Q."/>
            <person name="Xin Y.-H."/>
        </authorList>
    </citation>
    <scope>NUCLEOTIDE SEQUENCE [LARGE SCALE GENOMIC DNA]</scope>
    <source>
        <strain evidence="5 6">ZT4R22</strain>
    </source>
</reference>
<dbReference type="Pfam" id="PF12833">
    <property type="entry name" value="HTH_18"/>
    <property type="match status" value="1"/>
</dbReference>
<name>A0ABR7WSX1_9SPHI</name>
<accession>A0ABR7WSX1</accession>
<gene>
    <name evidence="5" type="ORF">IDJ77_16490</name>
</gene>
<dbReference type="SUPFAM" id="SSF46689">
    <property type="entry name" value="Homeodomain-like"/>
    <property type="match status" value="1"/>
</dbReference>
<evidence type="ECO:0000313" key="6">
    <source>
        <dbReference type="Proteomes" id="UP000606600"/>
    </source>
</evidence>
<dbReference type="InterPro" id="IPR020449">
    <property type="entry name" value="Tscrpt_reg_AraC-type_HTH"/>
</dbReference>
<dbReference type="RefSeq" id="WP_191190072.1">
    <property type="nucleotide sequence ID" value="NZ_JACWMY010000008.1"/>
</dbReference>
<organism evidence="5 6">
    <name type="scientific">Mucilaginibacter pankratovii</name>
    <dbReference type="NCBI Taxonomy" id="2772110"/>
    <lineage>
        <taxon>Bacteria</taxon>
        <taxon>Pseudomonadati</taxon>
        <taxon>Bacteroidota</taxon>
        <taxon>Sphingobacteriia</taxon>
        <taxon>Sphingobacteriales</taxon>
        <taxon>Sphingobacteriaceae</taxon>
        <taxon>Mucilaginibacter</taxon>
    </lineage>
</organism>
<proteinExistence type="predicted"/>
<evidence type="ECO:0000259" key="4">
    <source>
        <dbReference type="PROSITE" id="PS01124"/>
    </source>
</evidence>
<evidence type="ECO:0000256" key="1">
    <source>
        <dbReference type="ARBA" id="ARBA00023015"/>
    </source>
</evidence>
<dbReference type="PANTHER" id="PTHR43280">
    <property type="entry name" value="ARAC-FAMILY TRANSCRIPTIONAL REGULATOR"/>
    <property type="match status" value="1"/>
</dbReference>
<sequence>MTGQFCGTNEDMYMLQQYSDVYNKYLKDGVIDLDKRLGKQFNFQIYRIEDVVQSVRGIVPPGRQTPYWITFVKKGTGEKMIGTFTFPIQDNLLFIVPKQVIHSSRYTSSVDTAGYILNFSIDFFSNKPFPVQYIADRKVLKNSIRPYLHVDEKQKTELSEIFEYILKEHGANEHENKLMIAIKILELLIYCDRIFAKANLINDEIMSHPTVDHFNELVENNYNKKRMVHFYANALNVHPNHLNFLLKKYSTMTAKQNINKRIIVEAKFLLVSSKLHVKQIALRLGFVDANNFSSFFQKLSGISPLAYRKNAGGPADLF</sequence>